<accession>A0A8H4EVF6</accession>
<dbReference type="CDD" id="cd21037">
    <property type="entry name" value="MLKL_NTD"/>
    <property type="match status" value="1"/>
</dbReference>
<sequence>MQLNQRTCKQLGRYIIKAVSAVKVLQSQDNYDEFLTLENHISLCKFLKILKDIKNFIEDISQIRKLIVFIQETDYGISLERLKDKYVKLLEKFHESASSLQFNILVDDKIDDVHKDIDETIEFIQTYKRNFGSGSLFQLIEKTSKDIQNVANNKLFEDVVIQEPYDNENVITKVFEPDDKKLFWIRVAVLKNSKDFANVAKFYGAINLGNQVRFTAESSEETLMTN</sequence>
<evidence type="ECO:0000313" key="1">
    <source>
        <dbReference type="EMBL" id="KAF0559876.1"/>
    </source>
</evidence>
<dbReference type="Proteomes" id="UP000439903">
    <property type="component" value="Unassembled WGS sequence"/>
</dbReference>
<dbReference type="InterPro" id="IPR036537">
    <property type="entry name" value="Adaptor_Cbl_N_dom_sf"/>
</dbReference>
<reference evidence="1 2" key="1">
    <citation type="journal article" date="2019" name="Environ. Microbiol.">
        <title>At the nexus of three kingdoms: the genome of the mycorrhizal fungus Gigaspora margarita provides insights into plant, endobacterial and fungal interactions.</title>
        <authorList>
            <person name="Venice F."/>
            <person name="Ghignone S."/>
            <person name="Salvioli di Fossalunga A."/>
            <person name="Amselem J."/>
            <person name="Novero M."/>
            <person name="Xianan X."/>
            <person name="Sedzielewska Toro K."/>
            <person name="Morin E."/>
            <person name="Lipzen A."/>
            <person name="Grigoriev I.V."/>
            <person name="Henrissat B."/>
            <person name="Martin F.M."/>
            <person name="Bonfante P."/>
        </authorList>
    </citation>
    <scope>NUCLEOTIDE SEQUENCE [LARGE SCALE GENOMIC DNA]</scope>
    <source>
        <strain evidence="1 2">BEG34</strain>
    </source>
</reference>
<evidence type="ECO:0000313" key="2">
    <source>
        <dbReference type="Proteomes" id="UP000439903"/>
    </source>
</evidence>
<name>A0A8H4EVF6_GIGMA</name>
<dbReference type="OrthoDB" id="2424484at2759"/>
<organism evidence="1 2">
    <name type="scientific">Gigaspora margarita</name>
    <dbReference type="NCBI Taxonomy" id="4874"/>
    <lineage>
        <taxon>Eukaryota</taxon>
        <taxon>Fungi</taxon>
        <taxon>Fungi incertae sedis</taxon>
        <taxon>Mucoromycota</taxon>
        <taxon>Glomeromycotina</taxon>
        <taxon>Glomeromycetes</taxon>
        <taxon>Diversisporales</taxon>
        <taxon>Gigasporaceae</taxon>
        <taxon>Gigaspora</taxon>
    </lineage>
</organism>
<comment type="caution">
    <text evidence="1">The sequence shown here is derived from an EMBL/GenBank/DDBJ whole genome shotgun (WGS) entry which is preliminary data.</text>
</comment>
<dbReference type="EMBL" id="WTPW01000015">
    <property type="protein sequence ID" value="KAF0559876.1"/>
    <property type="molecule type" value="Genomic_DNA"/>
</dbReference>
<keyword evidence="2" id="KW-1185">Reference proteome</keyword>
<gene>
    <name evidence="1" type="ORF">F8M41_004390</name>
</gene>
<dbReference type="Gene3D" id="1.20.930.20">
    <property type="entry name" value="Adaptor protein Cbl, N-terminal domain"/>
    <property type="match status" value="1"/>
</dbReference>
<protein>
    <submittedName>
        <fullName evidence="1">Uncharacterized protein</fullName>
    </submittedName>
</protein>
<dbReference type="GO" id="GO:0007166">
    <property type="term" value="P:cell surface receptor signaling pathway"/>
    <property type="evidence" value="ECO:0007669"/>
    <property type="project" value="InterPro"/>
</dbReference>
<dbReference type="AlphaFoldDB" id="A0A8H4EVF6"/>
<dbReference type="InterPro" id="IPR059179">
    <property type="entry name" value="MLKL-like_MCAfunc"/>
</dbReference>
<proteinExistence type="predicted"/>